<dbReference type="Gene3D" id="3.30.565.10">
    <property type="entry name" value="Histidine kinase-like ATPase, C-terminal domain"/>
    <property type="match status" value="1"/>
</dbReference>
<dbReference type="FunFam" id="3.30.565.10:FF:000079">
    <property type="entry name" value="DNA mismatch repair protein MLH"/>
    <property type="match status" value="1"/>
</dbReference>
<evidence type="ECO:0000256" key="3">
    <source>
        <dbReference type="ARBA" id="ARBA00022763"/>
    </source>
</evidence>
<evidence type="ECO:0000256" key="1">
    <source>
        <dbReference type="ARBA" id="ARBA00004123"/>
    </source>
</evidence>
<dbReference type="InterPro" id="IPR002099">
    <property type="entry name" value="MutL/Mlh/PMS"/>
</dbReference>
<dbReference type="NCBIfam" id="TIGR00585">
    <property type="entry name" value="mutl"/>
    <property type="match status" value="1"/>
</dbReference>
<dbReference type="FunFam" id="3.30.230.10:FF:000014">
    <property type="entry name" value="DNA mismatch repair protein Mlh1"/>
    <property type="match status" value="1"/>
</dbReference>
<keyword evidence="4" id="KW-0234">DNA repair</keyword>
<dbReference type="GO" id="GO:0140664">
    <property type="term" value="F:ATP-dependent DNA damage sensor activity"/>
    <property type="evidence" value="ECO:0007669"/>
    <property type="project" value="InterPro"/>
</dbReference>
<dbReference type="Pfam" id="PF16413">
    <property type="entry name" value="Mlh1_C"/>
    <property type="match status" value="1"/>
</dbReference>
<evidence type="ECO:0000259" key="7">
    <source>
        <dbReference type="SMART" id="SM01340"/>
    </source>
</evidence>
<dbReference type="InterPro" id="IPR014762">
    <property type="entry name" value="DNA_mismatch_repair_CS"/>
</dbReference>
<comment type="subcellular location">
    <subcellularLocation>
        <location evidence="1">Nucleus</location>
    </subcellularLocation>
</comment>
<evidence type="ECO:0000256" key="6">
    <source>
        <dbReference type="SAM" id="MobiDB-lite"/>
    </source>
</evidence>
<evidence type="ECO:0000256" key="4">
    <source>
        <dbReference type="ARBA" id="ARBA00023204"/>
    </source>
</evidence>
<name>A0AAN9VV61_9ORTH</name>
<protein>
    <recommendedName>
        <fullName evidence="7">DNA mismatch repair protein S5 domain-containing protein</fullName>
    </recommendedName>
</protein>
<dbReference type="SUPFAM" id="SSF55874">
    <property type="entry name" value="ATPase domain of HSP90 chaperone/DNA topoisomerase II/histidine kinase"/>
    <property type="match status" value="1"/>
</dbReference>
<dbReference type="InterPro" id="IPR032189">
    <property type="entry name" value="Mlh1_C"/>
</dbReference>
<evidence type="ECO:0000256" key="2">
    <source>
        <dbReference type="ARBA" id="ARBA00006082"/>
    </source>
</evidence>
<dbReference type="InterPro" id="IPR014721">
    <property type="entry name" value="Ribsml_uS5_D2-typ_fold_subgr"/>
</dbReference>
<dbReference type="AlphaFoldDB" id="A0AAN9VV61"/>
<evidence type="ECO:0000256" key="5">
    <source>
        <dbReference type="ARBA" id="ARBA00023242"/>
    </source>
</evidence>
<dbReference type="Proteomes" id="UP001378592">
    <property type="component" value="Unassembled WGS sequence"/>
</dbReference>
<evidence type="ECO:0000313" key="8">
    <source>
        <dbReference type="EMBL" id="KAK7870848.1"/>
    </source>
</evidence>
<dbReference type="SMART" id="SM01340">
    <property type="entry name" value="DNA_mis_repair"/>
    <property type="match status" value="1"/>
</dbReference>
<sequence length="691" mass="77852">MANQIMQSSRSIKKLDPDVVSRIAAGEVVLRPANALKELIENSLDAGATSIKVEVKDGGMKYLQIVDNGCGIKKEDLDLVCERHATSKLESLDDLQSVSTYGFRGEALSSISLISNVSIVTKTAEERCGYKVSYCEGKMKDKPIPCAANQGTAITVENLFYNVPLRQKALKNLFEEHKRVQDVVGRYAVHNASVGFSLKKYGQNHLYINSMNNTSTKDVIGLIFDTNIARNLLEKEGSDDTLQFKYKILATSLIYSAKQMIFLLFINHRLVKSEGLQKEIAELYNIYLPPKSYPFVYISLEMPSANVDVNVHPRKETVFYLHEEYINKKILTAIQQLVLGKDAYQTYKQETLSFSQKELSQKNTSDLTTLEDRCTVAGEKTSVANNETDLNKDLAPAEETALMEVTPKDPDKSISDKSMKGVFSQSMSSERKQSTIKRKEKSAPTSPRNSLKKQFAVDQSPKANDENLLPPSENSVNSEFANLMFNQDIDFDMAEIIEDTNNTITSDHSLLGSVNSCETEESKEYFYQVIVNGLGNLDLLKFSEPVPLSELLQNADSDWTCSLEAAQMQLMKNAEILDEFFNIKIDENGNLLSLPWLLEGYFPPKNHLPEFIKQLACDVTWDEDNNCVDDICLLIASYHSKFPTDECPFFSLREWNNVVEFTIFPAVKKNLWPSKELYLKSICEVHAEILV</sequence>
<dbReference type="GO" id="GO:0032389">
    <property type="term" value="C:MutLalpha complex"/>
    <property type="evidence" value="ECO:0007669"/>
    <property type="project" value="TreeGrafter"/>
</dbReference>
<dbReference type="InterPro" id="IPR036890">
    <property type="entry name" value="HATPase_C_sf"/>
</dbReference>
<dbReference type="GO" id="GO:0006298">
    <property type="term" value="P:mismatch repair"/>
    <property type="evidence" value="ECO:0007669"/>
    <property type="project" value="InterPro"/>
</dbReference>
<dbReference type="PANTHER" id="PTHR10073">
    <property type="entry name" value="DNA MISMATCH REPAIR PROTEIN MLH, PMS, MUTL"/>
    <property type="match status" value="1"/>
</dbReference>
<keyword evidence="3" id="KW-0227">DNA damage</keyword>
<dbReference type="CDD" id="cd16926">
    <property type="entry name" value="HATPase_MutL-MLH-PMS-like"/>
    <property type="match status" value="1"/>
</dbReference>
<feature type="compositionally biased region" description="Basic and acidic residues" evidence="6">
    <location>
        <begin position="406"/>
        <end position="419"/>
    </location>
</feature>
<keyword evidence="5" id="KW-0539">Nucleus</keyword>
<feature type="region of interest" description="Disordered" evidence="6">
    <location>
        <begin position="380"/>
        <end position="475"/>
    </location>
</feature>
<dbReference type="InterPro" id="IPR020568">
    <property type="entry name" value="Ribosomal_Su5_D2-typ_SF"/>
</dbReference>
<dbReference type="GO" id="GO:0030983">
    <property type="term" value="F:mismatched DNA binding"/>
    <property type="evidence" value="ECO:0007669"/>
    <property type="project" value="InterPro"/>
</dbReference>
<organism evidence="8 9">
    <name type="scientific">Gryllus longicercus</name>
    <dbReference type="NCBI Taxonomy" id="2509291"/>
    <lineage>
        <taxon>Eukaryota</taxon>
        <taxon>Metazoa</taxon>
        <taxon>Ecdysozoa</taxon>
        <taxon>Arthropoda</taxon>
        <taxon>Hexapoda</taxon>
        <taxon>Insecta</taxon>
        <taxon>Pterygota</taxon>
        <taxon>Neoptera</taxon>
        <taxon>Polyneoptera</taxon>
        <taxon>Orthoptera</taxon>
        <taxon>Ensifera</taxon>
        <taxon>Gryllidea</taxon>
        <taxon>Grylloidea</taxon>
        <taxon>Gryllidae</taxon>
        <taxon>Gryllinae</taxon>
        <taxon>Gryllus</taxon>
    </lineage>
</organism>
<dbReference type="GO" id="GO:0016887">
    <property type="term" value="F:ATP hydrolysis activity"/>
    <property type="evidence" value="ECO:0007669"/>
    <property type="project" value="InterPro"/>
</dbReference>
<dbReference type="Pfam" id="PF13589">
    <property type="entry name" value="HATPase_c_3"/>
    <property type="match status" value="1"/>
</dbReference>
<dbReference type="InterPro" id="IPR038973">
    <property type="entry name" value="MutL/Mlh/Pms-like"/>
</dbReference>
<dbReference type="SUPFAM" id="SSF54211">
    <property type="entry name" value="Ribosomal protein S5 domain 2-like"/>
    <property type="match status" value="1"/>
</dbReference>
<comment type="caution">
    <text evidence="8">The sequence shown here is derived from an EMBL/GenBank/DDBJ whole genome shotgun (WGS) entry which is preliminary data.</text>
</comment>
<reference evidence="8 9" key="1">
    <citation type="submission" date="2024-03" db="EMBL/GenBank/DDBJ databases">
        <title>The genome assembly and annotation of the cricket Gryllus longicercus Weissman &amp; Gray.</title>
        <authorList>
            <person name="Szrajer S."/>
            <person name="Gray D."/>
            <person name="Ylla G."/>
        </authorList>
    </citation>
    <scope>NUCLEOTIDE SEQUENCE [LARGE SCALE GENOMIC DNA]</scope>
    <source>
        <strain evidence="8">DAG 2021-001</strain>
        <tissue evidence="8">Whole body minus gut</tissue>
    </source>
</reference>
<gene>
    <name evidence="8" type="ORF">R5R35_014431</name>
</gene>
<dbReference type="InterPro" id="IPR013507">
    <property type="entry name" value="DNA_mismatch_S5_2-like"/>
</dbReference>
<comment type="similarity">
    <text evidence="2">Belongs to the DNA mismatch repair MutL/HexB family.</text>
</comment>
<proteinExistence type="inferred from homology"/>
<dbReference type="PROSITE" id="PS00058">
    <property type="entry name" value="DNA_MISMATCH_REPAIR_1"/>
    <property type="match status" value="1"/>
</dbReference>
<dbReference type="Pfam" id="PF01119">
    <property type="entry name" value="DNA_mis_repair"/>
    <property type="match status" value="1"/>
</dbReference>
<dbReference type="GO" id="GO:0005524">
    <property type="term" value="F:ATP binding"/>
    <property type="evidence" value="ECO:0007669"/>
    <property type="project" value="InterPro"/>
</dbReference>
<keyword evidence="9" id="KW-1185">Reference proteome</keyword>
<feature type="domain" description="DNA mismatch repair protein S5" evidence="7">
    <location>
        <begin position="220"/>
        <end position="339"/>
    </location>
</feature>
<dbReference type="EMBL" id="JAZDUA010000051">
    <property type="protein sequence ID" value="KAK7870848.1"/>
    <property type="molecule type" value="Genomic_DNA"/>
</dbReference>
<evidence type="ECO:0000313" key="9">
    <source>
        <dbReference type="Proteomes" id="UP001378592"/>
    </source>
</evidence>
<accession>A0AAN9VV61</accession>
<dbReference type="PANTHER" id="PTHR10073:SF12">
    <property type="entry name" value="DNA MISMATCH REPAIR PROTEIN MLH1"/>
    <property type="match status" value="1"/>
</dbReference>
<dbReference type="Gene3D" id="3.30.230.10">
    <property type="match status" value="1"/>
</dbReference>